<dbReference type="EMBL" id="JAPDVK010000001">
    <property type="protein sequence ID" value="MCW4127726.1"/>
    <property type="molecule type" value="Genomic_DNA"/>
</dbReference>
<evidence type="ECO:0000313" key="2">
    <source>
        <dbReference type="Proteomes" id="UP001209344"/>
    </source>
</evidence>
<evidence type="ECO:0008006" key="3">
    <source>
        <dbReference type="Google" id="ProtNLM"/>
    </source>
</evidence>
<dbReference type="RefSeq" id="WP_264965679.1">
    <property type="nucleotide sequence ID" value="NZ_JAPDVK010000001.1"/>
</dbReference>
<proteinExistence type="predicted"/>
<name>A0AAP3BD18_9BACT</name>
<reference evidence="1" key="1">
    <citation type="submission" date="2022-11" db="EMBL/GenBank/DDBJ databases">
        <title>Genomic repertoires linked with pathogenic potency of arthritogenic Prevotella copri isolated from the gut of rheumatoid arthritis patients.</title>
        <authorList>
            <person name="Nii T."/>
            <person name="Maeda Y."/>
            <person name="Motooka D."/>
            <person name="Naito M."/>
            <person name="Matsumoto Y."/>
            <person name="Ogawa T."/>
            <person name="Oguro-Igashira E."/>
            <person name="Kishikawa T."/>
            <person name="Yamashita M."/>
            <person name="Koizumi S."/>
            <person name="Kurakawa T."/>
            <person name="Okumura R."/>
            <person name="Kayama H."/>
            <person name="Murakami M."/>
            <person name="Sakaguchi T."/>
            <person name="Das B."/>
            <person name="Nakamura S."/>
            <person name="Okada Y."/>
            <person name="Kumanogoh A."/>
            <person name="Takeda K."/>
        </authorList>
    </citation>
    <scope>NUCLEOTIDE SEQUENCE</scope>
    <source>
        <strain evidence="1">F3-75</strain>
    </source>
</reference>
<protein>
    <recommendedName>
        <fullName evidence="3">MarR family transcriptional regulator</fullName>
    </recommendedName>
</protein>
<gene>
    <name evidence="1" type="ORF">ONT16_05560</name>
</gene>
<dbReference type="Proteomes" id="UP001209344">
    <property type="component" value="Unassembled WGS sequence"/>
</dbReference>
<sequence length="324" mass="36913">MIKMRNDVIILGRPIQLQERKKAQMKGVTIGDSLAYKFFDGEYHGMSLLFAEPKGKVAPPRSLAITASNLASLFKLPVVFLLPNCPAYERQRLIDKDVYFIVSDKYVHLPMLLANERIRKTKQAKALSPVAQYLLLYHLQIESIEGLAARDIEDKIPYSYASITLGITCLEDLGLCQKVSDGSKRKVVHFDKNGKELWEQAQPFLLNPVEERIFCDYLLSDDHFPGCGINALAHYTWLNPDSERMIMMPVKQLREFKSSGALVRPNEFDGNIIIEAWKYPPVTAIGTKAEWVDRLSLAISLSEDEDPRVEGEVERLINEIEWKD</sequence>
<dbReference type="InterPro" id="IPR036390">
    <property type="entry name" value="WH_DNA-bd_sf"/>
</dbReference>
<evidence type="ECO:0000313" key="1">
    <source>
        <dbReference type="EMBL" id="MCW4127726.1"/>
    </source>
</evidence>
<dbReference type="AlphaFoldDB" id="A0AAP3BD18"/>
<accession>A0AAP3BD18</accession>
<organism evidence="1 2">
    <name type="scientific">Segatella copri</name>
    <dbReference type="NCBI Taxonomy" id="165179"/>
    <lineage>
        <taxon>Bacteria</taxon>
        <taxon>Pseudomonadati</taxon>
        <taxon>Bacteroidota</taxon>
        <taxon>Bacteroidia</taxon>
        <taxon>Bacteroidales</taxon>
        <taxon>Prevotellaceae</taxon>
        <taxon>Segatella</taxon>
    </lineage>
</organism>
<comment type="caution">
    <text evidence="1">The sequence shown here is derived from an EMBL/GenBank/DDBJ whole genome shotgun (WGS) entry which is preliminary data.</text>
</comment>
<dbReference type="SUPFAM" id="SSF46785">
    <property type="entry name" value="Winged helix' DNA-binding domain"/>
    <property type="match status" value="1"/>
</dbReference>